<accession>A0AAV2DDW7</accession>
<evidence type="ECO:0000256" key="1">
    <source>
        <dbReference type="SAM" id="MobiDB-lite"/>
    </source>
</evidence>
<feature type="compositionally biased region" description="Acidic residues" evidence="1">
    <location>
        <begin position="98"/>
        <end position="112"/>
    </location>
</feature>
<keyword evidence="3" id="KW-1185">Reference proteome</keyword>
<organism evidence="2 3">
    <name type="scientific">Linum trigynum</name>
    <dbReference type="NCBI Taxonomy" id="586398"/>
    <lineage>
        <taxon>Eukaryota</taxon>
        <taxon>Viridiplantae</taxon>
        <taxon>Streptophyta</taxon>
        <taxon>Embryophyta</taxon>
        <taxon>Tracheophyta</taxon>
        <taxon>Spermatophyta</taxon>
        <taxon>Magnoliopsida</taxon>
        <taxon>eudicotyledons</taxon>
        <taxon>Gunneridae</taxon>
        <taxon>Pentapetalae</taxon>
        <taxon>rosids</taxon>
        <taxon>fabids</taxon>
        <taxon>Malpighiales</taxon>
        <taxon>Linaceae</taxon>
        <taxon>Linum</taxon>
    </lineage>
</organism>
<name>A0AAV2DDW7_9ROSI</name>
<reference evidence="2 3" key="1">
    <citation type="submission" date="2024-04" db="EMBL/GenBank/DDBJ databases">
        <authorList>
            <person name="Fracassetti M."/>
        </authorList>
    </citation>
    <scope>NUCLEOTIDE SEQUENCE [LARGE SCALE GENOMIC DNA]</scope>
</reference>
<sequence length="171" mass="19759">MSGDISSIFENLIPRIWRKDEVVQDNDMITGVTYRLPEWQNGVLFHYVMPIVDDDGLNVLFNFMTQNPYCLGAEVHAEISQPNQGEDDTWSVPFDHDYADEEEEEEDGEEEQPNFPPYFYLQAEEDDELSYVDSYGVIPMPIVTSFEGEFYKGQIFHSKQAAQVAVKHYAL</sequence>
<gene>
    <name evidence="2" type="ORF">LTRI10_LOCUS13457</name>
</gene>
<protein>
    <submittedName>
        <fullName evidence="2">Uncharacterized protein</fullName>
    </submittedName>
</protein>
<dbReference type="AlphaFoldDB" id="A0AAV2DDW7"/>
<evidence type="ECO:0000313" key="3">
    <source>
        <dbReference type="Proteomes" id="UP001497516"/>
    </source>
</evidence>
<proteinExistence type="predicted"/>
<dbReference type="Proteomes" id="UP001497516">
    <property type="component" value="Chromosome 2"/>
</dbReference>
<dbReference type="EMBL" id="OZ034815">
    <property type="protein sequence ID" value="CAL1371389.1"/>
    <property type="molecule type" value="Genomic_DNA"/>
</dbReference>
<feature type="region of interest" description="Disordered" evidence="1">
    <location>
        <begin position="80"/>
        <end position="115"/>
    </location>
</feature>
<evidence type="ECO:0000313" key="2">
    <source>
        <dbReference type="EMBL" id="CAL1371389.1"/>
    </source>
</evidence>